<reference evidence="2 3" key="1">
    <citation type="submission" date="2018-03" db="EMBL/GenBank/DDBJ databases">
        <title>Genomic Encyclopedia of Archaeal and Bacterial Type Strains, Phase II (KMG-II): from individual species to whole genera.</title>
        <authorList>
            <person name="Goeker M."/>
        </authorList>
    </citation>
    <scope>NUCLEOTIDE SEQUENCE [LARGE SCALE GENOMIC DNA]</scope>
    <source>
        <strain evidence="2 3">DSM 45348</strain>
    </source>
</reference>
<comment type="caution">
    <text evidence="2">The sequence shown here is derived from an EMBL/GenBank/DDBJ whole genome shotgun (WGS) entry which is preliminary data.</text>
</comment>
<sequence>MRRPRAGAYGGPMSIQAARAADVLTQLSAEVRLLTLAELVRRGRDGASVGELRYAMDLPLAKVGDACARLVALGLATGSGNGFYRARLEGLREAAAAVDRQQPIAALLAEYPQLRGNFSHGRLTSMPPTLGERYGLLGELLMRFLALDGLYDEDEINRRLAEVTGDVAAVRRMLVDTGWLERDRAGTTYGPGRAVPQGAPAAR</sequence>
<dbReference type="EMBL" id="PVZG01000022">
    <property type="protein sequence ID" value="PRY20795.1"/>
    <property type="molecule type" value="Genomic_DNA"/>
</dbReference>
<feature type="domain" description="DUF2087" evidence="1">
    <location>
        <begin position="122"/>
        <end position="189"/>
    </location>
</feature>
<dbReference type="Proteomes" id="UP000239209">
    <property type="component" value="Unassembled WGS sequence"/>
</dbReference>
<name>A0A2T0RHZ8_9ACTN</name>
<proteinExistence type="predicted"/>
<gene>
    <name evidence="2" type="ORF">CLV70_12234</name>
</gene>
<evidence type="ECO:0000259" key="1">
    <source>
        <dbReference type="Pfam" id="PF09860"/>
    </source>
</evidence>
<dbReference type="Pfam" id="PF09860">
    <property type="entry name" value="DUF2087"/>
    <property type="match status" value="1"/>
</dbReference>
<evidence type="ECO:0000313" key="3">
    <source>
        <dbReference type="Proteomes" id="UP000239209"/>
    </source>
</evidence>
<dbReference type="InterPro" id="IPR018656">
    <property type="entry name" value="DUF2087"/>
</dbReference>
<dbReference type="Gene3D" id="1.10.10.10">
    <property type="entry name" value="Winged helix-like DNA-binding domain superfamily/Winged helix DNA-binding domain"/>
    <property type="match status" value="1"/>
</dbReference>
<protein>
    <submittedName>
        <fullName evidence="2">Uncharacterized protein DUF2087</fullName>
    </submittedName>
</protein>
<evidence type="ECO:0000313" key="2">
    <source>
        <dbReference type="EMBL" id="PRY20795.1"/>
    </source>
</evidence>
<dbReference type="InterPro" id="IPR036388">
    <property type="entry name" value="WH-like_DNA-bd_sf"/>
</dbReference>
<keyword evidence="3" id="KW-1185">Reference proteome</keyword>
<organism evidence="2 3">
    <name type="scientific">Pseudosporangium ferrugineum</name>
    <dbReference type="NCBI Taxonomy" id="439699"/>
    <lineage>
        <taxon>Bacteria</taxon>
        <taxon>Bacillati</taxon>
        <taxon>Actinomycetota</taxon>
        <taxon>Actinomycetes</taxon>
        <taxon>Micromonosporales</taxon>
        <taxon>Micromonosporaceae</taxon>
        <taxon>Pseudosporangium</taxon>
    </lineage>
</organism>
<accession>A0A2T0RHZ8</accession>
<dbReference type="AlphaFoldDB" id="A0A2T0RHZ8"/>